<name>A0ABD0LNC1_9CAEN</name>
<gene>
    <name evidence="2" type="ORF">BaRGS_00007915</name>
</gene>
<evidence type="ECO:0000313" key="3">
    <source>
        <dbReference type="Proteomes" id="UP001519460"/>
    </source>
</evidence>
<feature type="region of interest" description="Disordered" evidence="1">
    <location>
        <begin position="54"/>
        <end position="73"/>
    </location>
</feature>
<evidence type="ECO:0000313" key="2">
    <source>
        <dbReference type="EMBL" id="KAK7501035.1"/>
    </source>
</evidence>
<protein>
    <submittedName>
        <fullName evidence="2">Uncharacterized protein</fullName>
    </submittedName>
</protein>
<accession>A0ABD0LNC1</accession>
<reference evidence="2 3" key="1">
    <citation type="journal article" date="2023" name="Sci. Data">
        <title>Genome assembly of the Korean intertidal mud-creeper Batillaria attramentaria.</title>
        <authorList>
            <person name="Patra A.K."/>
            <person name="Ho P.T."/>
            <person name="Jun S."/>
            <person name="Lee S.J."/>
            <person name="Kim Y."/>
            <person name="Won Y.J."/>
        </authorList>
    </citation>
    <scope>NUCLEOTIDE SEQUENCE [LARGE SCALE GENOMIC DNA]</scope>
    <source>
        <strain evidence="2">Wonlab-2016</strain>
    </source>
</reference>
<feature type="non-terminal residue" evidence="2">
    <location>
        <position position="1"/>
    </location>
</feature>
<keyword evidence="3" id="KW-1185">Reference proteome</keyword>
<comment type="caution">
    <text evidence="2">The sequence shown here is derived from an EMBL/GenBank/DDBJ whole genome shotgun (WGS) entry which is preliminary data.</text>
</comment>
<organism evidence="2 3">
    <name type="scientific">Batillaria attramentaria</name>
    <dbReference type="NCBI Taxonomy" id="370345"/>
    <lineage>
        <taxon>Eukaryota</taxon>
        <taxon>Metazoa</taxon>
        <taxon>Spiralia</taxon>
        <taxon>Lophotrochozoa</taxon>
        <taxon>Mollusca</taxon>
        <taxon>Gastropoda</taxon>
        <taxon>Caenogastropoda</taxon>
        <taxon>Sorbeoconcha</taxon>
        <taxon>Cerithioidea</taxon>
        <taxon>Batillariidae</taxon>
        <taxon>Batillaria</taxon>
    </lineage>
</organism>
<dbReference type="AlphaFoldDB" id="A0ABD0LNC1"/>
<sequence>AIFSGSTRVRALRLCTLRWPVRLKLMGPGTYEAPNTLTGKGGLMVTHDKRFRQSIEDKPGPGAYEAPTPTGEAPMIYRPSEPLRPGDVFPIVLEEPGHWKGSEASVQKERVQKDPRRFGLAFCSSPIPSSWKSICSRVPFLQVFQTSSGVGIFRTLSAVFVGMSPGRSFIVKASARMYNLRVFTHFTPAFDRFNSSGRNSLHDLVNCHPLSQPLSPELGRLVQGEVKDRELDVNGLGDFGAGRRKQAGDWRVFTAHKTVTAADNTARGQAPSRRGWAGDCPGYQSSPRLYSRCLSRPGRVGGVSGEGADSDLIRRHPSPVSEAACTRDMGFNNGRLSIVVIGLGSGQEGTGHFTGGALLWQM</sequence>
<proteinExistence type="predicted"/>
<dbReference type="Proteomes" id="UP001519460">
    <property type="component" value="Unassembled WGS sequence"/>
</dbReference>
<dbReference type="EMBL" id="JACVVK020000034">
    <property type="protein sequence ID" value="KAK7501035.1"/>
    <property type="molecule type" value="Genomic_DNA"/>
</dbReference>
<evidence type="ECO:0000256" key="1">
    <source>
        <dbReference type="SAM" id="MobiDB-lite"/>
    </source>
</evidence>